<dbReference type="AlphaFoldDB" id="G6EAT7"/>
<dbReference type="STRING" id="1088721.JI59_12740"/>
<feature type="domain" description="Alpha/beta hydrolase fold-3" evidence="2">
    <location>
        <begin position="77"/>
        <end position="283"/>
    </location>
</feature>
<keyword evidence="4" id="KW-1185">Reference proteome</keyword>
<proteinExistence type="predicted"/>
<dbReference type="InterPro" id="IPR013094">
    <property type="entry name" value="AB_hydrolase_3"/>
</dbReference>
<dbReference type="EMBL" id="AGFM01000017">
    <property type="protein sequence ID" value="EHJ61724.1"/>
    <property type="molecule type" value="Genomic_DNA"/>
</dbReference>
<reference evidence="3 4" key="1">
    <citation type="journal article" date="2012" name="J. Bacteriol.">
        <title>Genome sequence of benzo(a)pyrene-degrading bacterium Novosphingobium pentaromativorans US6-1.</title>
        <authorList>
            <person name="Luo Y.R."/>
            <person name="Kang S.G."/>
            <person name="Kim S.J."/>
            <person name="Kim M.R."/>
            <person name="Li N."/>
            <person name="Lee J.H."/>
            <person name="Kwon K.K."/>
        </authorList>
    </citation>
    <scope>NUCLEOTIDE SEQUENCE [LARGE SCALE GENOMIC DNA]</scope>
    <source>
        <strain evidence="3 4">US6-1</strain>
    </source>
</reference>
<dbReference type="PANTHER" id="PTHR48081">
    <property type="entry name" value="AB HYDROLASE SUPERFAMILY PROTEIN C4A8.06C"/>
    <property type="match status" value="1"/>
</dbReference>
<evidence type="ECO:0000259" key="2">
    <source>
        <dbReference type="Pfam" id="PF07859"/>
    </source>
</evidence>
<evidence type="ECO:0000256" key="1">
    <source>
        <dbReference type="ARBA" id="ARBA00022801"/>
    </source>
</evidence>
<sequence>MALHPELAPIINAIPPMPPLDSISIETLRARVDAGSARAPKLDVPLSSVADRTIPGPAGDIAVRVYTPNGEGPFPLLVYYHGGGYVLGNLDIADPICRALASGAGCVVMSVDYRLAPEYPFPAGVEDASSSLRWAFEHPGELNAIPGVIAVGGDSAGGNFSASLAIEARDNDLPLAAQVLLYASPDFPDPEAPSAKEYADGPMLRAADSRFYWDCYLADPQDRHDPRATPANAARHDGLAPALVVSGECDPSRDLGERYAERLRLAGTPVDARRYDGMPHGFLAFVAYSPAVRKAMDETCAWLSERFAQRLRAMGD</sequence>
<organism evidence="3 4">
    <name type="scientific">Novosphingobium pentaromativorans US6-1</name>
    <dbReference type="NCBI Taxonomy" id="1088721"/>
    <lineage>
        <taxon>Bacteria</taxon>
        <taxon>Pseudomonadati</taxon>
        <taxon>Pseudomonadota</taxon>
        <taxon>Alphaproteobacteria</taxon>
        <taxon>Sphingomonadales</taxon>
        <taxon>Sphingomonadaceae</taxon>
        <taxon>Novosphingobium</taxon>
    </lineage>
</organism>
<dbReference type="SUPFAM" id="SSF53474">
    <property type="entry name" value="alpha/beta-Hydrolases"/>
    <property type="match status" value="1"/>
</dbReference>
<dbReference type="PATRIC" id="fig|1088721.3.peg.1465"/>
<dbReference type="PANTHER" id="PTHR48081:SF8">
    <property type="entry name" value="ALPHA_BETA HYDROLASE FOLD-3 DOMAIN-CONTAINING PROTEIN-RELATED"/>
    <property type="match status" value="1"/>
</dbReference>
<dbReference type="Pfam" id="PF07859">
    <property type="entry name" value="Abhydrolase_3"/>
    <property type="match status" value="1"/>
</dbReference>
<comment type="caution">
    <text evidence="3">The sequence shown here is derived from an EMBL/GenBank/DDBJ whole genome shotgun (WGS) entry which is preliminary data.</text>
</comment>
<accession>G6EAT7</accession>
<dbReference type="Gene3D" id="3.40.50.1820">
    <property type="entry name" value="alpha/beta hydrolase"/>
    <property type="match status" value="1"/>
</dbReference>
<dbReference type="InterPro" id="IPR029058">
    <property type="entry name" value="AB_hydrolase_fold"/>
</dbReference>
<dbReference type="eggNOG" id="COG0657">
    <property type="taxonomic scope" value="Bacteria"/>
</dbReference>
<dbReference type="InterPro" id="IPR050300">
    <property type="entry name" value="GDXG_lipolytic_enzyme"/>
</dbReference>
<dbReference type="RefSeq" id="WP_007012400.1">
    <property type="nucleotide sequence ID" value="NZ_AGFM01000017.1"/>
</dbReference>
<evidence type="ECO:0000313" key="3">
    <source>
        <dbReference type="EMBL" id="EHJ61724.1"/>
    </source>
</evidence>
<evidence type="ECO:0000313" key="4">
    <source>
        <dbReference type="Proteomes" id="UP000004030"/>
    </source>
</evidence>
<dbReference type="OrthoDB" id="9806180at2"/>
<protein>
    <recommendedName>
        <fullName evidence="2">Alpha/beta hydrolase fold-3 domain-containing protein</fullName>
    </recommendedName>
</protein>
<dbReference type="GO" id="GO:0016787">
    <property type="term" value="F:hydrolase activity"/>
    <property type="evidence" value="ECO:0007669"/>
    <property type="project" value="UniProtKB-KW"/>
</dbReference>
<gene>
    <name evidence="3" type="ORF">NSU_1485</name>
</gene>
<name>G6EAT7_9SPHN</name>
<keyword evidence="1" id="KW-0378">Hydrolase</keyword>
<dbReference type="Proteomes" id="UP000004030">
    <property type="component" value="Unassembled WGS sequence"/>
</dbReference>